<dbReference type="PANTHER" id="PTHR30194">
    <property type="entry name" value="CROSSOVER JUNCTION ENDODEOXYRIBONUCLEASE RUVC"/>
    <property type="match status" value="1"/>
</dbReference>
<feature type="binding site" evidence="13">
    <location>
        <position position="144"/>
    </location>
    <ligand>
        <name>Mg(2+)</name>
        <dbReference type="ChEBI" id="CHEBI:18420"/>
        <label>1</label>
    </ligand>
</feature>
<evidence type="ECO:0000256" key="10">
    <source>
        <dbReference type="ARBA" id="ARBA00023172"/>
    </source>
</evidence>
<dbReference type="OrthoDB" id="9805499at2"/>
<dbReference type="GO" id="GO:0006281">
    <property type="term" value="P:DNA repair"/>
    <property type="evidence" value="ECO:0007669"/>
    <property type="project" value="UniProtKB-UniRule"/>
</dbReference>
<dbReference type="EC" id="3.1.21.10" evidence="13 14"/>
<evidence type="ECO:0000256" key="3">
    <source>
        <dbReference type="ARBA" id="ARBA00022722"/>
    </source>
</evidence>
<comment type="cofactor">
    <cofactor evidence="13">
        <name>Mg(2+)</name>
        <dbReference type="ChEBI" id="CHEBI:18420"/>
    </cofactor>
    <text evidence="13">Binds 2 Mg(2+) ion per subunit.</text>
</comment>
<evidence type="ECO:0000256" key="2">
    <source>
        <dbReference type="ARBA" id="ARBA00022490"/>
    </source>
</evidence>
<dbReference type="InterPro" id="IPR002176">
    <property type="entry name" value="X-over_junc_endoDNase_RuvC"/>
</dbReference>
<evidence type="ECO:0000256" key="13">
    <source>
        <dbReference type="HAMAP-Rule" id="MF_00034"/>
    </source>
</evidence>
<reference evidence="15 16" key="1">
    <citation type="journal article" date="2012" name="J. Bacteriol.">
        <title>Complete Genome Sequence of Flavobacterium indicum GPSTA100-9T, Isolated from Warm Spring Water.</title>
        <authorList>
            <person name="Barbier P."/>
            <person name="Houel A."/>
            <person name="Loux V."/>
            <person name="Poulain J."/>
            <person name="Bernardet J.F."/>
            <person name="Touchon M."/>
            <person name="Duchaud E."/>
        </authorList>
    </citation>
    <scope>NUCLEOTIDE SEQUENCE [LARGE SCALE GENOMIC DNA]</scope>
    <source>
        <strain evidence="16">DSM 17447 / CIP 109464 / GPTSA100-9</strain>
    </source>
</reference>
<keyword evidence="2 13" id="KW-0963">Cytoplasm</keyword>
<evidence type="ECO:0000256" key="5">
    <source>
        <dbReference type="ARBA" id="ARBA00022759"/>
    </source>
</evidence>
<evidence type="ECO:0000256" key="14">
    <source>
        <dbReference type="NCBIfam" id="TIGR00228"/>
    </source>
</evidence>
<dbReference type="SUPFAM" id="SSF53098">
    <property type="entry name" value="Ribonuclease H-like"/>
    <property type="match status" value="1"/>
</dbReference>
<evidence type="ECO:0000256" key="8">
    <source>
        <dbReference type="ARBA" id="ARBA00022842"/>
    </source>
</evidence>
<dbReference type="PROSITE" id="PS01321">
    <property type="entry name" value="RUVC"/>
    <property type="match status" value="1"/>
</dbReference>
<keyword evidence="6 13" id="KW-0227">DNA damage</keyword>
<dbReference type="STRING" id="1094466.KQS_12260"/>
<dbReference type="FunFam" id="3.30.420.10:FF:000002">
    <property type="entry name" value="Crossover junction endodeoxyribonuclease RuvC"/>
    <property type="match status" value="1"/>
</dbReference>
<feature type="active site" evidence="13">
    <location>
        <position position="144"/>
    </location>
</feature>
<keyword evidence="11 13" id="KW-0234">DNA repair</keyword>
<dbReference type="PRINTS" id="PR00696">
    <property type="entry name" value="RSOLVASERUVC"/>
</dbReference>
<accession>H8XRC5</accession>
<dbReference type="KEGG" id="fin:KQS_12260"/>
<keyword evidence="3 13" id="KW-0540">Nuclease</keyword>
<comment type="subunit">
    <text evidence="13">Homodimer which binds Holliday junction (HJ) DNA. The HJ becomes 2-fold symmetrical on binding to RuvC with unstacked arms; it has a different conformation from HJ DNA in complex with RuvA. In the full resolvosome a probable DNA-RuvA(4)-RuvB(12)-RuvC(2) complex forms which resolves the HJ.</text>
</comment>
<dbReference type="GO" id="GO:0005737">
    <property type="term" value="C:cytoplasm"/>
    <property type="evidence" value="ECO:0007669"/>
    <property type="project" value="UniProtKB-SubCell"/>
</dbReference>
<sequence>MSNERIILGIDPGTTIMGFGLIKVVNKKMEFMQLNELLLNKYDDHYLKLQKIFERTIELIDTYHPDEIAIEAPFFGKNVQSMLKLGRAQGVAMAAGLSRQIPITEYEPKKIKMAITGNGNASKEQVAKMLQQLVGLKELPKNLDSTDGLAAAVCHFFNTGRPELGKKYTGWDAFVKQNENRIKK</sequence>
<keyword evidence="4 13" id="KW-0479">Metal-binding</keyword>
<keyword evidence="5 13" id="KW-0255">Endonuclease</keyword>
<evidence type="ECO:0000256" key="9">
    <source>
        <dbReference type="ARBA" id="ARBA00023125"/>
    </source>
</evidence>
<dbReference type="GO" id="GO:0003677">
    <property type="term" value="F:DNA binding"/>
    <property type="evidence" value="ECO:0007669"/>
    <property type="project" value="UniProtKB-KW"/>
</dbReference>
<keyword evidence="10 13" id="KW-0233">DNA recombination</keyword>
<dbReference type="GO" id="GO:0000287">
    <property type="term" value="F:magnesium ion binding"/>
    <property type="evidence" value="ECO:0007669"/>
    <property type="project" value="UniProtKB-UniRule"/>
</dbReference>
<gene>
    <name evidence="13 15" type="primary">ruvC</name>
    <name evidence="15" type="ordered locus">KQS_12260</name>
</gene>
<dbReference type="GO" id="GO:0008821">
    <property type="term" value="F:crossover junction DNA endonuclease activity"/>
    <property type="evidence" value="ECO:0007669"/>
    <property type="project" value="UniProtKB-UniRule"/>
</dbReference>
<dbReference type="HAMAP" id="MF_00034">
    <property type="entry name" value="RuvC"/>
    <property type="match status" value="1"/>
</dbReference>
<evidence type="ECO:0000256" key="6">
    <source>
        <dbReference type="ARBA" id="ARBA00022763"/>
    </source>
</evidence>
<keyword evidence="9 13" id="KW-0238">DNA-binding</keyword>
<feature type="binding site" evidence="13">
    <location>
        <position position="71"/>
    </location>
    <ligand>
        <name>Mg(2+)</name>
        <dbReference type="ChEBI" id="CHEBI:18420"/>
        <label>2</label>
    </ligand>
</feature>
<dbReference type="GO" id="GO:0048476">
    <property type="term" value="C:Holliday junction resolvase complex"/>
    <property type="evidence" value="ECO:0007669"/>
    <property type="project" value="UniProtKB-UniRule"/>
</dbReference>
<keyword evidence="7 13" id="KW-0378">Hydrolase</keyword>
<comment type="subcellular location">
    <subcellularLocation>
        <location evidence="13">Cytoplasm</location>
    </subcellularLocation>
</comment>
<comment type="catalytic activity">
    <reaction evidence="12 13">
        <text>Endonucleolytic cleavage at a junction such as a reciprocal single-stranded crossover between two homologous DNA duplexes (Holliday junction).</text>
        <dbReference type="EC" id="3.1.21.10"/>
    </reaction>
</comment>
<evidence type="ECO:0000256" key="4">
    <source>
        <dbReference type="ARBA" id="ARBA00022723"/>
    </source>
</evidence>
<evidence type="ECO:0000256" key="7">
    <source>
        <dbReference type="ARBA" id="ARBA00022801"/>
    </source>
</evidence>
<organism evidence="15 16">
    <name type="scientific">Flavobacterium indicum (strain DSM 17447 / CIP 109464 / GPTSA100-9)</name>
    <dbReference type="NCBI Taxonomy" id="1094466"/>
    <lineage>
        <taxon>Bacteria</taxon>
        <taxon>Pseudomonadati</taxon>
        <taxon>Bacteroidota</taxon>
        <taxon>Flavobacteriia</taxon>
        <taxon>Flavobacteriales</taxon>
        <taxon>Flavobacteriaceae</taxon>
        <taxon>Flavobacterium</taxon>
    </lineage>
</organism>
<evidence type="ECO:0000256" key="11">
    <source>
        <dbReference type="ARBA" id="ARBA00023204"/>
    </source>
</evidence>
<keyword evidence="8 13" id="KW-0460">Magnesium</keyword>
<dbReference type="AlphaFoldDB" id="H8XRC5"/>
<dbReference type="Gene3D" id="3.30.420.10">
    <property type="entry name" value="Ribonuclease H-like superfamily/Ribonuclease H"/>
    <property type="match status" value="1"/>
</dbReference>
<dbReference type="EMBL" id="HE774682">
    <property type="protein sequence ID" value="CCG54359.1"/>
    <property type="molecule type" value="Genomic_DNA"/>
</dbReference>
<comment type="function">
    <text evidence="13">The RuvA-RuvB-RuvC complex processes Holliday junction (HJ) DNA during genetic recombination and DNA repair. Endonuclease that resolves HJ intermediates. Cleaves cruciform DNA by making single-stranded nicks across the HJ at symmetrical positions within the homologous arms, yielding a 5'-phosphate and a 3'-hydroxyl group; requires a central core of homology in the junction. The consensus cleavage sequence is 5'-(A/T)TT(C/G)-3'. Cleavage occurs on the 3'-side of the TT dinucleotide at the point of strand exchange. HJ branch migration catalyzed by RuvA-RuvB allows RuvC to scan DNA until it finds its consensus sequence, where it cleaves and resolves the cruciform DNA.</text>
</comment>
<feature type="binding site" evidence="13">
    <location>
        <position position="11"/>
    </location>
    <ligand>
        <name>Mg(2+)</name>
        <dbReference type="ChEBI" id="CHEBI:18420"/>
        <label>1</label>
    </ligand>
</feature>
<evidence type="ECO:0000256" key="1">
    <source>
        <dbReference type="ARBA" id="ARBA00009518"/>
    </source>
</evidence>
<name>H8XRC5_FLAIG</name>
<reference evidence="16" key="2">
    <citation type="submission" date="2012-03" db="EMBL/GenBank/DDBJ databases">
        <title>Complete genome sequence of Flavobacterium indicum GPTSA100-9T, isolated from warm spring water.</title>
        <authorList>
            <person name="Barbier P."/>
            <person name="Houel A."/>
            <person name="Loux V."/>
            <person name="Poulain J."/>
            <person name="Bernardet J.-F."/>
            <person name="Touchon M."/>
            <person name="Duchaud E."/>
        </authorList>
    </citation>
    <scope>NUCLEOTIDE SEQUENCE [LARGE SCALE GENOMIC DNA]</scope>
    <source>
        <strain evidence="16">DSM 17447 / CIP 109464 / GPTSA100-9</strain>
    </source>
</reference>
<evidence type="ECO:0000313" key="16">
    <source>
        <dbReference type="Proteomes" id="UP000007599"/>
    </source>
</evidence>
<proteinExistence type="inferred from homology"/>
<keyword evidence="16" id="KW-1185">Reference proteome</keyword>
<feature type="active site" evidence="13">
    <location>
        <position position="71"/>
    </location>
</feature>
<evidence type="ECO:0000313" key="15">
    <source>
        <dbReference type="EMBL" id="CCG54359.1"/>
    </source>
</evidence>
<dbReference type="NCBIfam" id="TIGR00228">
    <property type="entry name" value="ruvC"/>
    <property type="match status" value="1"/>
</dbReference>
<dbReference type="InterPro" id="IPR012337">
    <property type="entry name" value="RNaseH-like_sf"/>
</dbReference>
<dbReference type="eggNOG" id="COG0817">
    <property type="taxonomic scope" value="Bacteria"/>
</dbReference>
<dbReference type="CDD" id="cd16962">
    <property type="entry name" value="RuvC"/>
    <property type="match status" value="1"/>
</dbReference>
<dbReference type="InterPro" id="IPR036397">
    <property type="entry name" value="RNaseH_sf"/>
</dbReference>
<dbReference type="RefSeq" id="WP_014389477.1">
    <property type="nucleotide sequence ID" value="NC_017025.1"/>
</dbReference>
<dbReference type="HOGENOM" id="CLU_091257_3_0_10"/>
<comment type="similarity">
    <text evidence="1 13">Belongs to the RuvC family.</text>
</comment>
<evidence type="ECO:0000256" key="12">
    <source>
        <dbReference type="ARBA" id="ARBA00029354"/>
    </source>
</evidence>
<dbReference type="Proteomes" id="UP000007599">
    <property type="component" value="Chromosome I"/>
</dbReference>
<dbReference type="GO" id="GO:0006310">
    <property type="term" value="P:DNA recombination"/>
    <property type="evidence" value="ECO:0007669"/>
    <property type="project" value="UniProtKB-UniRule"/>
</dbReference>
<protein>
    <recommendedName>
        <fullName evidence="13 14">Crossover junction endodeoxyribonuclease RuvC</fullName>
        <ecNumber evidence="13 14">3.1.21.10</ecNumber>
    </recommendedName>
    <alternativeName>
        <fullName evidence="13">Holliday junction nuclease RuvC</fullName>
    </alternativeName>
    <alternativeName>
        <fullName evidence="13">Holliday junction resolvase RuvC</fullName>
    </alternativeName>
</protein>
<feature type="active site" evidence="13">
    <location>
        <position position="11"/>
    </location>
</feature>
<dbReference type="PATRIC" id="fig|1094466.5.peg.2395"/>
<dbReference type="Pfam" id="PF02075">
    <property type="entry name" value="RuvC"/>
    <property type="match status" value="1"/>
</dbReference>
<dbReference type="InterPro" id="IPR020563">
    <property type="entry name" value="X-over_junc_endoDNase_Mg_BS"/>
</dbReference>
<dbReference type="PANTHER" id="PTHR30194:SF3">
    <property type="entry name" value="CROSSOVER JUNCTION ENDODEOXYRIBONUCLEASE RUVC"/>
    <property type="match status" value="1"/>
</dbReference>